<dbReference type="GO" id="GO:0030864">
    <property type="term" value="C:cortical actin cytoskeleton"/>
    <property type="evidence" value="ECO:0007669"/>
    <property type="project" value="TreeGrafter"/>
</dbReference>
<dbReference type="InterPro" id="IPR015943">
    <property type="entry name" value="WD40/YVTN_repeat-like_dom_sf"/>
</dbReference>
<protein>
    <submittedName>
        <fullName evidence="4">WD repeat domain 1</fullName>
    </submittedName>
</protein>
<dbReference type="GO" id="GO:0045214">
    <property type="term" value="P:sarcomere organization"/>
    <property type="evidence" value="ECO:0007669"/>
    <property type="project" value="TreeGrafter"/>
</dbReference>
<dbReference type="Gene3D" id="2.130.10.10">
    <property type="entry name" value="YVTN repeat-like/Quinoprotein amine dehydrogenase"/>
    <property type="match status" value="1"/>
</dbReference>
<comment type="caution">
    <text evidence="4">The sequence shown here is derived from an EMBL/GenBank/DDBJ whole genome shotgun (WGS) entry which is preliminary data.</text>
</comment>
<evidence type="ECO:0000256" key="3">
    <source>
        <dbReference type="SAM" id="MobiDB-lite"/>
    </source>
</evidence>
<dbReference type="GO" id="GO:0040011">
    <property type="term" value="P:locomotion"/>
    <property type="evidence" value="ECO:0007669"/>
    <property type="project" value="TreeGrafter"/>
</dbReference>
<dbReference type="PANTHER" id="PTHR19856">
    <property type="entry name" value="WD-REPEATCONTAINING PROTEIN WDR1"/>
    <property type="match status" value="1"/>
</dbReference>
<gene>
    <name evidence="4" type="ORF">HJG63_020596</name>
</gene>
<evidence type="ECO:0000313" key="5">
    <source>
        <dbReference type="Proteomes" id="UP000593571"/>
    </source>
</evidence>
<dbReference type="AlphaFoldDB" id="A0A7J8EB97"/>
<dbReference type="PANTHER" id="PTHR19856:SF0">
    <property type="entry name" value="WD REPEAT-CONTAINING PROTEIN 1"/>
    <property type="match status" value="1"/>
</dbReference>
<sequence>MPYEIKKVFASLPQVERGVSKIIGGDPVGNTFIYTNGKCVIIRNINFPALADIYTEPAVPQPLLRRPRPRQEGPPAPDAPPLRRVFASVHILRKL</sequence>
<feature type="region of interest" description="Disordered" evidence="3">
    <location>
        <begin position="61"/>
        <end position="81"/>
    </location>
</feature>
<proteinExistence type="predicted"/>
<organism evidence="4 5">
    <name type="scientific">Rousettus aegyptiacus</name>
    <name type="common">Egyptian fruit bat</name>
    <name type="synonym">Pteropus aegyptiacus</name>
    <dbReference type="NCBI Taxonomy" id="9407"/>
    <lineage>
        <taxon>Eukaryota</taxon>
        <taxon>Metazoa</taxon>
        <taxon>Chordata</taxon>
        <taxon>Craniata</taxon>
        <taxon>Vertebrata</taxon>
        <taxon>Euteleostomi</taxon>
        <taxon>Mammalia</taxon>
        <taxon>Eutheria</taxon>
        <taxon>Laurasiatheria</taxon>
        <taxon>Chiroptera</taxon>
        <taxon>Yinpterochiroptera</taxon>
        <taxon>Pteropodoidea</taxon>
        <taxon>Pteropodidae</taxon>
        <taxon>Rousettinae</taxon>
        <taxon>Rousettus</taxon>
    </lineage>
</organism>
<dbReference type="EMBL" id="JACASE010000010">
    <property type="protein sequence ID" value="KAF6432734.1"/>
    <property type="molecule type" value="Genomic_DNA"/>
</dbReference>
<keyword evidence="2" id="KW-0677">Repeat</keyword>
<accession>A0A7J8EB97</accession>
<evidence type="ECO:0000313" key="4">
    <source>
        <dbReference type="EMBL" id="KAF6432734.1"/>
    </source>
</evidence>
<keyword evidence="5" id="KW-1185">Reference proteome</keyword>
<name>A0A7J8EB97_ROUAE</name>
<evidence type="ECO:0000256" key="1">
    <source>
        <dbReference type="ARBA" id="ARBA00022574"/>
    </source>
</evidence>
<keyword evidence="1" id="KW-0853">WD repeat</keyword>
<reference evidence="4 5" key="1">
    <citation type="journal article" date="2020" name="Nature">
        <title>Six reference-quality genomes reveal evolution of bat adaptations.</title>
        <authorList>
            <person name="Jebb D."/>
            <person name="Huang Z."/>
            <person name="Pippel M."/>
            <person name="Hughes G.M."/>
            <person name="Lavrichenko K."/>
            <person name="Devanna P."/>
            <person name="Winkler S."/>
            <person name="Jermiin L.S."/>
            <person name="Skirmuntt E.C."/>
            <person name="Katzourakis A."/>
            <person name="Burkitt-Gray L."/>
            <person name="Ray D.A."/>
            <person name="Sullivan K.A.M."/>
            <person name="Roscito J.G."/>
            <person name="Kirilenko B.M."/>
            <person name="Davalos L.M."/>
            <person name="Corthals A.P."/>
            <person name="Power M.L."/>
            <person name="Jones G."/>
            <person name="Ransome R.D."/>
            <person name="Dechmann D.K.N."/>
            <person name="Locatelli A.G."/>
            <person name="Puechmaille S.J."/>
            <person name="Fedrigo O."/>
            <person name="Jarvis E.D."/>
            <person name="Hiller M."/>
            <person name="Vernes S.C."/>
            <person name="Myers E.W."/>
            <person name="Teeling E.C."/>
        </authorList>
    </citation>
    <scope>NUCLEOTIDE SEQUENCE [LARGE SCALE GENOMIC DNA]</scope>
    <source>
        <strain evidence="4">MRouAeg1</strain>
        <tissue evidence="4">Muscle</tissue>
    </source>
</reference>
<dbReference type="GO" id="GO:0030042">
    <property type="term" value="P:actin filament depolymerization"/>
    <property type="evidence" value="ECO:0007669"/>
    <property type="project" value="TreeGrafter"/>
</dbReference>
<evidence type="ECO:0000256" key="2">
    <source>
        <dbReference type="ARBA" id="ARBA00022737"/>
    </source>
</evidence>
<dbReference type="Proteomes" id="UP000593571">
    <property type="component" value="Unassembled WGS sequence"/>
</dbReference>
<dbReference type="GO" id="GO:0051015">
    <property type="term" value="F:actin filament binding"/>
    <property type="evidence" value="ECO:0007669"/>
    <property type="project" value="TreeGrafter"/>
</dbReference>